<name>A0A1Y1XNV4_9FUNG</name>
<feature type="compositionally biased region" description="Basic and acidic residues" evidence="5">
    <location>
        <begin position="81"/>
        <end position="91"/>
    </location>
</feature>
<feature type="region of interest" description="Disordered" evidence="5">
    <location>
        <begin position="187"/>
        <end position="214"/>
    </location>
</feature>
<keyword evidence="3" id="KW-0966">Cell projection</keyword>
<comment type="caution">
    <text evidence="7">The sequence shown here is derived from an EMBL/GenBank/DDBJ whole genome shotgun (WGS) entry which is preliminary data.</text>
</comment>
<feature type="compositionally biased region" description="Acidic residues" evidence="5">
    <location>
        <begin position="71"/>
        <end position="80"/>
    </location>
</feature>
<dbReference type="EMBL" id="MCFG01000009">
    <property type="protein sequence ID" value="ORX87413.1"/>
    <property type="molecule type" value="Genomic_DNA"/>
</dbReference>
<comment type="subcellular location">
    <subcellularLocation>
        <location evidence="1">Cell projection</location>
        <location evidence="1">Cilium</location>
    </subcellularLocation>
</comment>
<dbReference type="InterPro" id="IPR025254">
    <property type="entry name" value="CCDC113/CCDC96_CC"/>
</dbReference>
<dbReference type="OrthoDB" id="10254794at2759"/>
<dbReference type="STRING" id="1754192.A0A1Y1XNV4"/>
<feature type="compositionally biased region" description="Basic and acidic residues" evidence="5">
    <location>
        <begin position="57"/>
        <end position="70"/>
    </location>
</feature>
<evidence type="ECO:0000256" key="1">
    <source>
        <dbReference type="ARBA" id="ARBA00004138"/>
    </source>
</evidence>
<evidence type="ECO:0000256" key="3">
    <source>
        <dbReference type="ARBA" id="ARBA00023273"/>
    </source>
</evidence>
<dbReference type="Proteomes" id="UP000193944">
    <property type="component" value="Unassembled WGS sequence"/>
</dbReference>
<gene>
    <name evidence="7" type="ORF">BCR32DRAFT_161510</name>
</gene>
<dbReference type="GO" id="GO:0005930">
    <property type="term" value="C:axoneme"/>
    <property type="evidence" value="ECO:0007669"/>
    <property type="project" value="TreeGrafter"/>
</dbReference>
<evidence type="ECO:0000256" key="2">
    <source>
        <dbReference type="ARBA" id="ARBA00023054"/>
    </source>
</evidence>
<evidence type="ECO:0000256" key="5">
    <source>
        <dbReference type="SAM" id="MobiDB-lite"/>
    </source>
</evidence>
<feature type="domain" description="CCDC113/CCDC96 coiled-coil" evidence="6">
    <location>
        <begin position="433"/>
        <end position="494"/>
    </location>
</feature>
<dbReference type="PANTHER" id="PTHR15654">
    <property type="entry name" value="COILED-COIL DOMAIN-CONTAINING PROTEIN 113-RELATED"/>
    <property type="match status" value="1"/>
</dbReference>
<feature type="coiled-coil region" evidence="4">
    <location>
        <begin position="446"/>
        <end position="495"/>
    </location>
</feature>
<dbReference type="GO" id="GO:0060271">
    <property type="term" value="P:cilium assembly"/>
    <property type="evidence" value="ECO:0007669"/>
    <property type="project" value="TreeGrafter"/>
</dbReference>
<feature type="compositionally biased region" description="Basic and acidic residues" evidence="5">
    <location>
        <begin position="122"/>
        <end position="156"/>
    </location>
</feature>
<proteinExistence type="predicted"/>
<reference evidence="7 8" key="2">
    <citation type="submission" date="2016-08" db="EMBL/GenBank/DDBJ databases">
        <title>Pervasive Adenine N6-methylation of Active Genes in Fungi.</title>
        <authorList>
            <consortium name="DOE Joint Genome Institute"/>
            <person name="Mondo S.J."/>
            <person name="Dannebaum R.O."/>
            <person name="Kuo R.C."/>
            <person name="Labutti K."/>
            <person name="Haridas S."/>
            <person name="Kuo A."/>
            <person name="Salamov A."/>
            <person name="Ahrendt S.R."/>
            <person name="Lipzen A."/>
            <person name="Sullivan W."/>
            <person name="Andreopoulos W.B."/>
            <person name="Clum A."/>
            <person name="Lindquist E."/>
            <person name="Daum C."/>
            <person name="Ramamoorthy G.K."/>
            <person name="Gryganskyi A."/>
            <person name="Culley D."/>
            <person name="Magnuson J.K."/>
            <person name="James T.Y."/>
            <person name="O'Malley M.A."/>
            <person name="Stajich J.E."/>
            <person name="Spatafora J.W."/>
            <person name="Visel A."/>
            <person name="Grigoriev I.V."/>
        </authorList>
    </citation>
    <scope>NUCLEOTIDE SEQUENCE [LARGE SCALE GENOMIC DNA]</scope>
    <source>
        <strain evidence="7 8">S4</strain>
    </source>
</reference>
<feature type="compositionally biased region" description="Basic and acidic residues" evidence="5">
    <location>
        <begin position="274"/>
        <end position="285"/>
    </location>
</feature>
<feature type="region of interest" description="Disordered" evidence="5">
    <location>
        <begin position="57"/>
        <end position="156"/>
    </location>
</feature>
<evidence type="ECO:0000313" key="7">
    <source>
        <dbReference type="EMBL" id="ORX87413.1"/>
    </source>
</evidence>
<feature type="coiled-coil region" evidence="4">
    <location>
        <begin position="361"/>
        <end position="403"/>
    </location>
</feature>
<dbReference type="InterPro" id="IPR051885">
    <property type="entry name" value="CC_CF"/>
</dbReference>
<protein>
    <recommendedName>
        <fullName evidence="6">CCDC113/CCDC96 coiled-coil domain-containing protein</fullName>
    </recommendedName>
</protein>
<evidence type="ECO:0000259" key="6">
    <source>
        <dbReference type="Pfam" id="PF13870"/>
    </source>
</evidence>
<feature type="region of interest" description="Disordered" evidence="5">
    <location>
        <begin position="246"/>
        <end position="297"/>
    </location>
</feature>
<dbReference type="AlphaFoldDB" id="A0A1Y1XNV4"/>
<evidence type="ECO:0000313" key="8">
    <source>
        <dbReference type="Proteomes" id="UP000193944"/>
    </source>
</evidence>
<organism evidence="7 8">
    <name type="scientific">Anaeromyces robustus</name>
    <dbReference type="NCBI Taxonomy" id="1754192"/>
    <lineage>
        <taxon>Eukaryota</taxon>
        <taxon>Fungi</taxon>
        <taxon>Fungi incertae sedis</taxon>
        <taxon>Chytridiomycota</taxon>
        <taxon>Chytridiomycota incertae sedis</taxon>
        <taxon>Neocallimastigomycetes</taxon>
        <taxon>Neocallimastigales</taxon>
        <taxon>Neocallimastigaceae</taxon>
        <taxon>Anaeromyces</taxon>
    </lineage>
</organism>
<feature type="compositionally biased region" description="Acidic residues" evidence="5">
    <location>
        <begin position="188"/>
        <end position="207"/>
    </location>
</feature>
<dbReference type="Pfam" id="PF13870">
    <property type="entry name" value="CCDC113_CCDC96_CC"/>
    <property type="match status" value="1"/>
</dbReference>
<accession>A0A1Y1XNV4</accession>
<keyword evidence="8" id="KW-1185">Reference proteome</keyword>
<feature type="compositionally biased region" description="Basic and acidic residues" evidence="5">
    <location>
        <begin position="98"/>
        <end position="110"/>
    </location>
</feature>
<keyword evidence="2 4" id="KW-0175">Coiled coil</keyword>
<sequence>MFNDYGFSDSDIDYYDEPLIKDVMTPPIIDENATFTWIPQLSDYLDDVKQALLIKAKKEQDDMIRERELRQEEEEEEEEEKKENESEKKEGDEEENKENEKNSVSEDSKQNDILTSEEQENKEDSEKLEGDNKKGENDEKTESEDDKQPKILTDDDLLKNIENNLDISNIIDEPILSFGINHSRLIPDEDMMDEEEEEEYEIKEEEDEKRNEEFMNETFEILRSETPIDNEKIDEFADYFVNDNDELANDLDGSKNSIHSSKDAFDLEDDNENKEENTEENKNEVQEEEEEDKVSNVIDREQFIENLKTEIEKYERNNTKNLFLQNKLYELFRKKRPDEHRDGDKSLNDQEQRYLGSMYEYKELKNEYDDINNKKQEIANSHKEKLQDKKQEAEKLYQEFYKQKQHIAQNAKSTRTGNEFSLKVFEQLEGMEKKKDEMVTIARLENIRLQNKLRRQESLLRQKEELADGLHLIDFEQLKIENQTYNEKIEERNEV</sequence>
<dbReference type="PANTHER" id="PTHR15654:SF1">
    <property type="entry name" value="COILED-COIL DOMAIN-CONTAINING PROTEIN 96"/>
    <property type="match status" value="1"/>
</dbReference>
<evidence type="ECO:0000256" key="4">
    <source>
        <dbReference type="SAM" id="Coils"/>
    </source>
</evidence>
<reference evidence="7 8" key="1">
    <citation type="submission" date="2016-08" db="EMBL/GenBank/DDBJ databases">
        <title>A Parts List for Fungal Cellulosomes Revealed by Comparative Genomics.</title>
        <authorList>
            <consortium name="DOE Joint Genome Institute"/>
            <person name="Haitjema C.H."/>
            <person name="Gilmore S.P."/>
            <person name="Henske J.K."/>
            <person name="Solomon K.V."/>
            <person name="De Groot R."/>
            <person name="Kuo A."/>
            <person name="Mondo S.J."/>
            <person name="Salamov A.A."/>
            <person name="Labutti K."/>
            <person name="Zhao Z."/>
            <person name="Chiniquy J."/>
            <person name="Barry K."/>
            <person name="Brewer H.M."/>
            <person name="Purvine S.O."/>
            <person name="Wright A.T."/>
            <person name="Boxma B."/>
            <person name="Van Alen T."/>
            <person name="Hackstein J.H."/>
            <person name="Baker S.E."/>
            <person name="Grigoriev I.V."/>
            <person name="O'Malley M.A."/>
        </authorList>
    </citation>
    <scope>NUCLEOTIDE SEQUENCE [LARGE SCALE GENOMIC DNA]</scope>
    <source>
        <strain evidence="7 8">S4</strain>
    </source>
</reference>
<dbReference type="GO" id="GO:0036064">
    <property type="term" value="C:ciliary basal body"/>
    <property type="evidence" value="ECO:0007669"/>
    <property type="project" value="TreeGrafter"/>
</dbReference>